<dbReference type="InterPro" id="IPR051310">
    <property type="entry name" value="MCP_chemotaxis"/>
</dbReference>
<dbReference type="AlphaFoldDB" id="A0A844D8K4"/>
<keyword evidence="8" id="KW-0807">Transducer</keyword>
<feature type="transmembrane region" description="Helical" evidence="9">
    <location>
        <begin position="12"/>
        <end position="33"/>
    </location>
</feature>
<evidence type="ECO:0000313" key="12">
    <source>
        <dbReference type="Proteomes" id="UP000439986"/>
    </source>
</evidence>
<keyword evidence="2" id="KW-1003">Cell membrane</keyword>
<dbReference type="InterPro" id="IPR033480">
    <property type="entry name" value="sCache_2"/>
</dbReference>
<dbReference type="RefSeq" id="WP_154356944.1">
    <property type="nucleotide sequence ID" value="NZ_WKJL01000003.1"/>
</dbReference>
<reference evidence="11 12" key="1">
    <citation type="submission" date="2019-11" db="EMBL/GenBank/DDBJ databases">
        <title>Novel species isolated from a subtropical stream in China.</title>
        <authorList>
            <person name="Lu H."/>
        </authorList>
    </citation>
    <scope>NUCLEOTIDE SEQUENCE [LARGE SCALE GENOMIC DNA]</scope>
    <source>
        <strain evidence="11 12">FT26W</strain>
    </source>
</reference>
<name>A0A844D8K4_9BURK</name>
<dbReference type="SUPFAM" id="SSF58104">
    <property type="entry name" value="Methyl-accepting chemotaxis protein (MCP) signaling domain"/>
    <property type="match status" value="1"/>
</dbReference>
<dbReference type="GO" id="GO:0006935">
    <property type="term" value="P:chemotaxis"/>
    <property type="evidence" value="ECO:0007669"/>
    <property type="project" value="InterPro"/>
</dbReference>
<evidence type="ECO:0000256" key="7">
    <source>
        <dbReference type="ARBA" id="ARBA00029447"/>
    </source>
</evidence>
<dbReference type="InterPro" id="IPR004090">
    <property type="entry name" value="Chemotax_Me-accpt_rcpt"/>
</dbReference>
<dbReference type="Gene3D" id="1.10.287.950">
    <property type="entry name" value="Methyl-accepting chemotaxis protein"/>
    <property type="match status" value="1"/>
</dbReference>
<evidence type="ECO:0000256" key="3">
    <source>
        <dbReference type="ARBA" id="ARBA00022481"/>
    </source>
</evidence>
<dbReference type="Pfam" id="PF00015">
    <property type="entry name" value="MCPsignal"/>
    <property type="match status" value="1"/>
</dbReference>
<dbReference type="Gene3D" id="3.30.450.20">
    <property type="entry name" value="PAS domain"/>
    <property type="match status" value="1"/>
</dbReference>
<protein>
    <submittedName>
        <fullName evidence="11">Methyl-accepting chemotaxis protein</fullName>
    </submittedName>
</protein>
<keyword evidence="3" id="KW-0488">Methylation</keyword>
<dbReference type="InterPro" id="IPR004089">
    <property type="entry name" value="MCPsignal_dom"/>
</dbReference>
<dbReference type="PANTHER" id="PTHR43531:SF14">
    <property type="entry name" value="METHYL-ACCEPTING CHEMOTAXIS PROTEIN I-RELATED"/>
    <property type="match status" value="1"/>
</dbReference>
<dbReference type="PANTHER" id="PTHR43531">
    <property type="entry name" value="PROTEIN ICFG"/>
    <property type="match status" value="1"/>
</dbReference>
<evidence type="ECO:0000256" key="5">
    <source>
        <dbReference type="ARBA" id="ARBA00022989"/>
    </source>
</evidence>
<keyword evidence="12" id="KW-1185">Reference proteome</keyword>
<evidence type="ECO:0000256" key="1">
    <source>
        <dbReference type="ARBA" id="ARBA00004651"/>
    </source>
</evidence>
<dbReference type="PROSITE" id="PS50111">
    <property type="entry name" value="CHEMOTAXIS_TRANSDUC_2"/>
    <property type="match status" value="1"/>
</dbReference>
<evidence type="ECO:0000256" key="6">
    <source>
        <dbReference type="ARBA" id="ARBA00023136"/>
    </source>
</evidence>
<keyword evidence="6 9" id="KW-0472">Membrane</keyword>
<feature type="domain" description="Methyl-accepting transducer" evidence="10">
    <location>
        <begin position="272"/>
        <end position="501"/>
    </location>
</feature>
<comment type="similarity">
    <text evidence="7">Belongs to the methyl-accepting chemotaxis (MCP) protein family.</text>
</comment>
<dbReference type="GO" id="GO:0004888">
    <property type="term" value="F:transmembrane signaling receptor activity"/>
    <property type="evidence" value="ECO:0007669"/>
    <property type="project" value="InterPro"/>
</dbReference>
<dbReference type="EMBL" id="WKJL01000003">
    <property type="protein sequence ID" value="MRW83900.1"/>
    <property type="molecule type" value="Genomic_DNA"/>
</dbReference>
<evidence type="ECO:0000313" key="11">
    <source>
        <dbReference type="EMBL" id="MRW83900.1"/>
    </source>
</evidence>
<gene>
    <name evidence="11" type="ORF">GJ698_07295</name>
</gene>
<keyword evidence="5 9" id="KW-1133">Transmembrane helix</keyword>
<comment type="caution">
    <text evidence="11">The sequence shown here is derived from an EMBL/GenBank/DDBJ whole genome shotgun (WGS) entry which is preliminary data.</text>
</comment>
<accession>A0A844D8K4</accession>
<dbReference type="SMART" id="SM00283">
    <property type="entry name" value="MA"/>
    <property type="match status" value="1"/>
</dbReference>
<dbReference type="CDD" id="cd11386">
    <property type="entry name" value="MCP_signal"/>
    <property type="match status" value="1"/>
</dbReference>
<dbReference type="PRINTS" id="PR00260">
    <property type="entry name" value="CHEMTRNSDUCR"/>
</dbReference>
<dbReference type="Proteomes" id="UP000439986">
    <property type="component" value="Unassembled WGS sequence"/>
</dbReference>
<dbReference type="Pfam" id="PF17200">
    <property type="entry name" value="sCache_2"/>
    <property type="match status" value="1"/>
</dbReference>
<evidence type="ECO:0000256" key="9">
    <source>
        <dbReference type="SAM" id="Phobius"/>
    </source>
</evidence>
<comment type="subcellular location">
    <subcellularLocation>
        <location evidence="1">Cell membrane</location>
        <topology evidence="1">Multi-pass membrane protein</topology>
    </subcellularLocation>
</comment>
<evidence type="ECO:0000256" key="8">
    <source>
        <dbReference type="PROSITE-ProRule" id="PRU00284"/>
    </source>
</evidence>
<dbReference type="GO" id="GO:0007165">
    <property type="term" value="P:signal transduction"/>
    <property type="evidence" value="ECO:0007669"/>
    <property type="project" value="UniProtKB-KW"/>
</dbReference>
<dbReference type="SMART" id="SM01049">
    <property type="entry name" value="Cache_2"/>
    <property type="match status" value="1"/>
</dbReference>
<evidence type="ECO:0000256" key="4">
    <source>
        <dbReference type="ARBA" id="ARBA00022692"/>
    </source>
</evidence>
<feature type="transmembrane region" description="Helical" evidence="9">
    <location>
        <begin position="185"/>
        <end position="210"/>
    </location>
</feature>
<keyword evidence="4 9" id="KW-0812">Transmembrane</keyword>
<sequence>MNIRLTFRQKLWFPLAASLLCLVAIATLLVLNARHMRYEERKLALANIDQAALKQIERYANDAQEGRITEADAKERALLAMKAIRFGADGYIAIIGLDARAIQNPMVPEYNGKDMSGFKDANGFYVYRELANIGNSASGEGFLTYLWLRPGEHAASTKLSRVVAYKRWGWMLVAGMYIDDIDKDFYASLTTVALMLLVAATILTLIVLAINRSLQRALGGSPEYAIEVAKQIAGKDLSADIHTARDDTSSLLYAMKTMQANLAEMIAAIHDSADAIATSSAEIAAGNLDLSSRTEMQASTLEETAASMEEFTQAVTHNAENARIASELAVSASDVAKYGGGVVAEVTSTMAAIHTSAAKIEDITGVIDGIAFQTNILALNAAVEAARAGEQGRGFAVVASEVRNLAQRSASAAKEIKTLIDDSVQRIGAGAALAEKAGETMEKVVGSVTRVTAIVADISAASHEQRTGIGHVNTAITEIDTATQQNAALVEQAAAAAGSLSEQAAGLTGLVNSFRLAPAAAPSLAVPQRLRLR</sequence>
<evidence type="ECO:0000259" key="10">
    <source>
        <dbReference type="PROSITE" id="PS50111"/>
    </source>
</evidence>
<dbReference type="FunFam" id="1.10.287.950:FF:000001">
    <property type="entry name" value="Methyl-accepting chemotaxis sensory transducer"/>
    <property type="match status" value="1"/>
</dbReference>
<dbReference type="GO" id="GO:0005886">
    <property type="term" value="C:plasma membrane"/>
    <property type="evidence" value="ECO:0007669"/>
    <property type="project" value="UniProtKB-SubCell"/>
</dbReference>
<organism evidence="11 12">
    <name type="scientific">Duganella aquatilis</name>
    <dbReference type="NCBI Taxonomy" id="2666082"/>
    <lineage>
        <taxon>Bacteria</taxon>
        <taxon>Pseudomonadati</taxon>
        <taxon>Pseudomonadota</taxon>
        <taxon>Betaproteobacteria</taxon>
        <taxon>Burkholderiales</taxon>
        <taxon>Oxalobacteraceae</taxon>
        <taxon>Telluria group</taxon>
        <taxon>Duganella</taxon>
    </lineage>
</organism>
<evidence type="ECO:0000256" key="2">
    <source>
        <dbReference type="ARBA" id="ARBA00022475"/>
    </source>
</evidence>
<proteinExistence type="inferred from homology"/>